<sequence length="252" mass="28422">VICLLLMHQADPNTLWSGHSPLSLAIASGNDLAVAELLKHGADPNLPLSGAVSSALCAAVSTAYERQRTTAQRIALVDELLEAGADILAPVTLREGQRKAVGTAVDYAYYKYYQDSRIAHTPYHVLSAPEQEVFQTRRSLLEHITVKLRERVVLKEKEWDQEELRRSKKCEFKPKSSSGLRVALAALQTRVAKKKGGSHQVEEVRLPFFRYCYQCGRSVGVQLSPCRRCHEIFTCSETCRRKSWNERHRQEC</sequence>
<dbReference type="InterPro" id="IPR002110">
    <property type="entry name" value="Ankyrin_rpt"/>
</dbReference>
<dbReference type="PANTHER" id="PTHR15897">
    <property type="entry name" value="ANKYRIN REPEAT AND MYND DOMAIN PROTEIN 1"/>
    <property type="match status" value="1"/>
</dbReference>
<dbReference type="Proteomes" id="UP000053119">
    <property type="component" value="Unassembled WGS sequence"/>
</dbReference>
<evidence type="ECO:0000256" key="4">
    <source>
        <dbReference type="PROSITE-ProRule" id="PRU00023"/>
    </source>
</evidence>
<reference evidence="7 8" key="1">
    <citation type="submission" date="2014-04" db="EMBL/GenBank/DDBJ databases">
        <title>Genome evolution of avian class.</title>
        <authorList>
            <person name="Zhang G."/>
            <person name="Li C."/>
        </authorList>
    </citation>
    <scope>NUCLEOTIDE SEQUENCE [LARGE SCALE GENOMIC DNA]</scope>
    <source>
        <strain evidence="7">BGI_Z169</strain>
    </source>
</reference>
<dbReference type="InterPro" id="IPR002893">
    <property type="entry name" value="Znf_MYND"/>
</dbReference>
<evidence type="ECO:0000256" key="2">
    <source>
        <dbReference type="ARBA" id="ARBA00022771"/>
    </source>
</evidence>
<dbReference type="SUPFAM" id="SSF144232">
    <property type="entry name" value="HIT/MYND zinc finger-like"/>
    <property type="match status" value="1"/>
</dbReference>
<feature type="non-terminal residue" evidence="7">
    <location>
        <position position="1"/>
    </location>
</feature>
<organism evidence="7 8">
    <name type="scientific">Egretta garzetta</name>
    <name type="common">Little egret</name>
    <dbReference type="NCBI Taxonomy" id="188379"/>
    <lineage>
        <taxon>Eukaryota</taxon>
        <taxon>Metazoa</taxon>
        <taxon>Chordata</taxon>
        <taxon>Craniata</taxon>
        <taxon>Vertebrata</taxon>
        <taxon>Euteleostomi</taxon>
        <taxon>Archelosauria</taxon>
        <taxon>Archosauria</taxon>
        <taxon>Dinosauria</taxon>
        <taxon>Saurischia</taxon>
        <taxon>Theropoda</taxon>
        <taxon>Coelurosauria</taxon>
        <taxon>Aves</taxon>
        <taxon>Neognathae</taxon>
        <taxon>Neoaves</taxon>
        <taxon>Aequornithes</taxon>
        <taxon>Pelecaniformes</taxon>
        <taxon>Ardeidae</taxon>
        <taxon>Egretta</taxon>
    </lineage>
</organism>
<feature type="non-terminal residue" evidence="7">
    <location>
        <position position="252"/>
    </location>
</feature>
<dbReference type="PROSITE" id="PS50088">
    <property type="entry name" value="ANK_REPEAT"/>
    <property type="match status" value="1"/>
</dbReference>
<evidence type="ECO:0000256" key="5">
    <source>
        <dbReference type="PROSITE-ProRule" id="PRU00134"/>
    </source>
</evidence>
<keyword evidence="1" id="KW-0479">Metal-binding</keyword>
<accession>A0A091IZQ3</accession>
<dbReference type="PROSITE" id="PS50865">
    <property type="entry name" value="ZF_MYND_2"/>
    <property type="match status" value="1"/>
</dbReference>
<dbReference type="Pfam" id="PF00023">
    <property type="entry name" value="Ank"/>
    <property type="match status" value="1"/>
</dbReference>
<gene>
    <name evidence="7" type="ORF">Z169_02071</name>
</gene>
<name>A0A091IZQ3_EGRGA</name>
<evidence type="ECO:0000256" key="3">
    <source>
        <dbReference type="ARBA" id="ARBA00022833"/>
    </source>
</evidence>
<evidence type="ECO:0000313" key="7">
    <source>
        <dbReference type="EMBL" id="KFP13832.1"/>
    </source>
</evidence>
<evidence type="ECO:0000313" key="8">
    <source>
        <dbReference type="Proteomes" id="UP000053119"/>
    </source>
</evidence>
<dbReference type="InterPro" id="IPR036770">
    <property type="entry name" value="Ankyrin_rpt-contain_sf"/>
</dbReference>
<dbReference type="PROSITE" id="PS50297">
    <property type="entry name" value="ANK_REP_REGION"/>
    <property type="match status" value="1"/>
</dbReference>
<dbReference type="AlphaFoldDB" id="A0A091IZQ3"/>
<keyword evidence="3" id="KW-0862">Zinc</keyword>
<keyword evidence="8" id="KW-1185">Reference proteome</keyword>
<feature type="domain" description="MYND-type" evidence="6">
    <location>
        <begin position="212"/>
        <end position="252"/>
    </location>
</feature>
<dbReference type="SMART" id="SM00248">
    <property type="entry name" value="ANK"/>
    <property type="match status" value="2"/>
</dbReference>
<proteinExistence type="predicted"/>
<keyword evidence="2 5" id="KW-0863">Zinc-finger</keyword>
<dbReference type="SUPFAM" id="SSF48403">
    <property type="entry name" value="Ankyrin repeat"/>
    <property type="match status" value="1"/>
</dbReference>
<dbReference type="Gene3D" id="1.25.40.20">
    <property type="entry name" value="Ankyrin repeat-containing domain"/>
    <property type="match status" value="1"/>
</dbReference>
<protein>
    <submittedName>
        <fullName evidence="7">Ankyrin repeat and MYND domain-containing protein 1</fullName>
    </submittedName>
</protein>
<dbReference type="STRING" id="188379.A0A091IZQ3"/>
<evidence type="ECO:0000259" key="6">
    <source>
        <dbReference type="PROSITE" id="PS50865"/>
    </source>
</evidence>
<dbReference type="InterPro" id="IPR053064">
    <property type="entry name" value="Ankyrin-MYND_domain-protein"/>
</dbReference>
<evidence type="ECO:0000256" key="1">
    <source>
        <dbReference type="ARBA" id="ARBA00022723"/>
    </source>
</evidence>
<dbReference type="EMBL" id="KK501295">
    <property type="protein sequence ID" value="KFP13832.1"/>
    <property type="molecule type" value="Genomic_DNA"/>
</dbReference>
<dbReference type="Gene3D" id="6.10.140.2220">
    <property type="match status" value="1"/>
</dbReference>
<dbReference type="GO" id="GO:0008270">
    <property type="term" value="F:zinc ion binding"/>
    <property type="evidence" value="ECO:0007669"/>
    <property type="project" value="UniProtKB-KW"/>
</dbReference>
<keyword evidence="4" id="KW-0040">ANK repeat</keyword>
<dbReference type="PROSITE" id="PS01360">
    <property type="entry name" value="ZF_MYND_1"/>
    <property type="match status" value="1"/>
</dbReference>
<dbReference type="Pfam" id="PF01753">
    <property type="entry name" value="zf-MYND"/>
    <property type="match status" value="1"/>
</dbReference>
<dbReference type="PANTHER" id="PTHR15897:SF2">
    <property type="entry name" value="ANKYRIN REPEAT AND MYND DOMAIN-CONTAINING PROTEIN 1"/>
    <property type="match status" value="1"/>
</dbReference>
<feature type="repeat" description="ANK" evidence="4">
    <location>
        <begin position="17"/>
        <end position="49"/>
    </location>
</feature>